<evidence type="ECO:0000313" key="3">
    <source>
        <dbReference type="Proteomes" id="UP001152484"/>
    </source>
</evidence>
<protein>
    <submittedName>
        <fullName evidence="2">Uncharacterized protein</fullName>
    </submittedName>
</protein>
<gene>
    <name evidence="2" type="ORF">CEURO_LOCUS11227</name>
</gene>
<dbReference type="EMBL" id="CAMAPE010000023">
    <property type="protein sequence ID" value="CAH9090389.1"/>
    <property type="molecule type" value="Genomic_DNA"/>
</dbReference>
<evidence type="ECO:0000256" key="1">
    <source>
        <dbReference type="SAM" id="MobiDB-lite"/>
    </source>
</evidence>
<feature type="region of interest" description="Disordered" evidence="1">
    <location>
        <begin position="111"/>
        <end position="148"/>
    </location>
</feature>
<dbReference type="Proteomes" id="UP001152484">
    <property type="component" value="Unassembled WGS sequence"/>
</dbReference>
<keyword evidence="3" id="KW-1185">Reference proteome</keyword>
<name>A0A9P0Z839_CUSEU</name>
<accession>A0A9P0Z839</accession>
<sequence>MYNKRLKTKWMRKTSLKEDIDPLVMDEILSYDEWVIDEDETNPDDVAREDDCDGEASVARSSSQELVRGGGKGREKGRLRGNSQGQKRKRLDKGKGKMHLIDEDEELYGDDTDFDFDLDKDEDEGNVGGYDPYFRPLDSDDSIFQSSI</sequence>
<reference evidence="2" key="1">
    <citation type="submission" date="2022-07" db="EMBL/GenBank/DDBJ databases">
        <authorList>
            <person name="Macas J."/>
            <person name="Novak P."/>
            <person name="Neumann P."/>
        </authorList>
    </citation>
    <scope>NUCLEOTIDE SEQUENCE</scope>
</reference>
<organism evidence="2 3">
    <name type="scientific">Cuscuta europaea</name>
    <name type="common">European dodder</name>
    <dbReference type="NCBI Taxonomy" id="41803"/>
    <lineage>
        <taxon>Eukaryota</taxon>
        <taxon>Viridiplantae</taxon>
        <taxon>Streptophyta</taxon>
        <taxon>Embryophyta</taxon>
        <taxon>Tracheophyta</taxon>
        <taxon>Spermatophyta</taxon>
        <taxon>Magnoliopsida</taxon>
        <taxon>eudicotyledons</taxon>
        <taxon>Gunneridae</taxon>
        <taxon>Pentapetalae</taxon>
        <taxon>asterids</taxon>
        <taxon>lamiids</taxon>
        <taxon>Solanales</taxon>
        <taxon>Convolvulaceae</taxon>
        <taxon>Cuscuteae</taxon>
        <taxon>Cuscuta</taxon>
        <taxon>Cuscuta subgen. Cuscuta</taxon>
    </lineage>
</organism>
<comment type="caution">
    <text evidence="2">The sequence shown here is derived from an EMBL/GenBank/DDBJ whole genome shotgun (WGS) entry which is preliminary data.</text>
</comment>
<feature type="region of interest" description="Disordered" evidence="1">
    <location>
        <begin position="40"/>
        <end position="96"/>
    </location>
</feature>
<evidence type="ECO:0000313" key="2">
    <source>
        <dbReference type="EMBL" id="CAH9090389.1"/>
    </source>
</evidence>
<proteinExistence type="predicted"/>
<feature type="compositionally biased region" description="Acidic residues" evidence="1">
    <location>
        <begin position="111"/>
        <end position="125"/>
    </location>
</feature>
<dbReference type="AlphaFoldDB" id="A0A9P0Z839"/>
<dbReference type="OrthoDB" id="1749426at2759"/>
<feature type="compositionally biased region" description="Acidic residues" evidence="1">
    <location>
        <begin position="40"/>
        <end position="54"/>
    </location>
</feature>